<comment type="caution">
    <text evidence="1">The sequence shown here is derived from an EMBL/GenBank/DDBJ whole genome shotgun (WGS) entry which is preliminary data.</text>
</comment>
<dbReference type="Proteomes" id="UP001050808">
    <property type="component" value="Unassembled WGS sequence"/>
</dbReference>
<organism evidence="1 2">
    <name type="scientific">Streptomyces violascens</name>
    <dbReference type="NCBI Taxonomy" id="67381"/>
    <lineage>
        <taxon>Bacteria</taxon>
        <taxon>Bacillati</taxon>
        <taxon>Actinomycetota</taxon>
        <taxon>Actinomycetes</taxon>
        <taxon>Kitasatosporales</taxon>
        <taxon>Streptomycetaceae</taxon>
        <taxon>Streptomyces</taxon>
    </lineage>
</organism>
<reference evidence="1" key="1">
    <citation type="submission" date="2024-05" db="EMBL/GenBank/DDBJ databases">
        <title>Whole genome shotgun sequence of Streptomyces violascens NBRC 12920.</title>
        <authorList>
            <person name="Komaki H."/>
            <person name="Tamura T."/>
        </authorList>
    </citation>
    <scope>NUCLEOTIDE SEQUENCE</scope>
    <source>
        <strain evidence="1">NBRC 12920</strain>
    </source>
</reference>
<evidence type="ECO:0000313" key="1">
    <source>
        <dbReference type="EMBL" id="GHI39867.1"/>
    </source>
</evidence>
<gene>
    <name evidence="1" type="ORF">Sviol_42750</name>
</gene>
<name>A0ABQ3QRG3_9ACTN</name>
<sequence length="75" mass="8251">MLDGNARLNLATFVATWVEPSREQARPGQAMQLPYSLAAHTTRDATSELARPANPTLLQHPRLLVPSFLGLVRDT</sequence>
<evidence type="ECO:0000313" key="2">
    <source>
        <dbReference type="Proteomes" id="UP001050808"/>
    </source>
</evidence>
<protein>
    <submittedName>
        <fullName evidence="1">Uncharacterized protein</fullName>
    </submittedName>
</protein>
<dbReference type="EMBL" id="BNDY01000017">
    <property type="protein sequence ID" value="GHI39867.1"/>
    <property type="molecule type" value="Genomic_DNA"/>
</dbReference>
<dbReference type="Gene3D" id="4.10.280.50">
    <property type="match status" value="1"/>
</dbReference>
<accession>A0ABQ3QRG3</accession>
<keyword evidence="2" id="KW-1185">Reference proteome</keyword>
<proteinExistence type="predicted"/>